<dbReference type="KEGG" id="bpor:BPO_2175"/>
<accession>A0AAU0F371</accession>
<sequence>MKNLILFSMAALSLTACKRDDDNTTAEPSIIGTWKESKYIIYSGKDEKILNIEIADVCLAKSELILTSDNNVTRYFFYNENNECKKEAPEFGSYIYDTDKQILIFNTRIRENENTYMNNIKKLTDKELELVEDNYDYDNDGVDDIHTTIYTRVK</sequence>
<dbReference type="InterPro" id="IPR024311">
    <property type="entry name" value="Lipocalin-like"/>
</dbReference>
<name>A0AAU0F371_9FLAO</name>
<evidence type="ECO:0000313" key="3">
    <source>
        <dbReference type="Proteomes" id="UP001432059"/>
    </source>
</evidence>
<feature type="domain" description="Lipocalin-like" evidence="1">
    <location>
        <begin position="30"/>
        <end position="130"/>
    </location>
</feature>
<evidence type="ECO:0000313" key="2">
    <source>
        <dbReference type="EMBL" id="WOC52822.1"/>
    </source>
</evidence>
<dbReference type="Proteomes" id="UP001432059">
    <property type="component" value="Chromosome"/>
</dbReference>
<proteinExistence type="predicted"/>
<evidence type="ECO:0000259" key="1">
    <source>
        <dbReference type="Pfam" id="PF13648"/>
    </source>
</evidence>
<dbReference type="Pfam" id="PF13648">
    <property type="entry name" value="Lipocalin_4"/>
    <property type="match status" value="1"/>
</dbReference>
<keyword evidence="3" id="KW-1185">Reference proteome</keyword>
<gene>
    <name evidence="2" type="ORF">BPO_2175</name>
</gene>
<reference evidence="2" key="1">
    <citation type="submission" date="2023-10" db="EMBL/GenBank/DDBJ databases">
        <title>Characterization and whole genome sequencing of a novel strain of Bergeyella porcorum QD2021 isolated from pig.</title>
        <authorList>
            <person name="Liu G."/>
            <person name="Chen C."/>
            <person name="Han X."/>
        </authorList>
    </citation>
    <scope>NUCLEOTIDE SEQUENCE</scope>
    <source>
        <strain evidence="2">QD2021</strain>
    </source>
</reference>
<organism evidence="2 3">
    <name type="scientific">Bergeyella porcorum</name>
    <dbReference type="NCBI Taxonomy" id="1735111"/>
    <lineage>
        <taxon>Bacteria</taxon>
        <taxon>Pseudomonadati</taxon>
        <taxon>Bacteroidota</taxon>
        <taxon>Flavobacteriia</taxon>
        <taxon>Flavobacteriales</taxon>
        <taxon>Weeksellaceae</taxon>
        <taxon>Bergeyella</taxon>
    </lineage>
</organism>
<dbReference type="RefSeq" id="WP_327984160.1">
    <property type="nucleotide sequence ID" value="NZ_CP136426.1"/>
</dbReference>
<dbReference type="AlphaFoldDB" id="A0AAU0F371"/>
<dbReference type="EMBL" id="CP136426">
    <property type="protein sequence ID" value="WOC52822.1"/>
    <property type="molecule type" value="Genomic_DNA"/>
</dbReference>
<dbReference type="PROSITE" id="PS51257">
    <property type="entry name" value="PROKAR_LIPOPROTEIN"/>
    <property type="match status" value="1"/>
</dbReference>
<protein>
    <recommendedName>
        <fullName evidence="1">Lipocalin-like domain-containing protein</fullName>
    </recommendedName>
</protein>